<dbReference type="PANTHER" id="PTHR36575:SF2">
    <property type="entry name" value="CHITIN-BINDING TYPE-4 DOMAIN-CONTAINING PROTEIN-RELATED"/>
    <property type="match status" value="1"/>
</dbReference>
<dbReference type="InterPro" id="IPR004302">
    <property type="entry name" value="Cellulose/chitin-bd_N"/>
</dbReference>
<feature type="chain" id="PRO_5046584228" description="Chitin-binding type-4 domain-containing protein" evidence="7">
    <location>
        <begin position="20"/>
        <end position="199"/>
    </location>
</feature>
<evidence type="ECO:0000256" key="3">
    <source>
        <dbReference type="ARBA" id="ARBA00023008"/>
    </source>
</evidence>
<comment type="caution">
    <text evidence="9">The sequence shown here is derived from an EMBL/GenBank/DDBJ whole genome shotgun (WGS) entry which is preliminary data.</text>
</comment>
<name>A0ABR4BZT7_9HELO</name>
<dbReference type="PANTHER" id="PTHR36575">
    <property type="entry name" value="BINDING PROTEIN, PUTATIVE (AFU_ORTHOLOGUE AFUA_1G14430)-RELATED"/>
    <property type="match status" value="1"/>
</dbReference>
<dbReference type="Gene3D" id="2.70.50.70">
    <property type="match status" value="1"/>
</dbReference>
<keyword evidence="7" id="KW-0732">Signal</keyword>
<reference evidence="9 10" key="1">
    <citation type="journal article" date="2024" name="Commun. Biol.">
        <title>Comparative genomic analysis of thermophilic fungi reveals convergent evolutionary adaptations and gene losses.</title>
        <authorList>
            <person name="Steindorff A.S."/>
            <person name="Aguilar-Pontes M.V."/>
            <person name="Robinson A.J."/>
            <person name="Andreopoulos B."/>
            <person name="LaButti K."/>
            <person name="Kuo A."/>
            <person name="Mondo S."/>
            <person name="Riley R."/>
            <person name="Otillar R."/>
            <person name="Haridas S."/>
            <person name="Lipzen A."/>
            <person name="Grimwood J."/>
            <person name="Schmutz J."/>
            <person name="Clum A."/>
            <person name="Reid I.D."/>
            <person name="Moisan M.C."/>
            <person name="Butler G."/>
            <person name="Nguyen T.T.M."/>
            <person name="Dewar K."/>
            <person name="Conant G."/>
            <person name="Drula E."/>
            <person name="Henrissat B."/>
            <person name="Hansel C."/>
            <person name="Singer S."/>
            <person name="Hutchinson M.I."/>
            <person name="de Vries R.P."/>
            <person name="Natvig D.O."/>
            <person name="Powell A.J."/>
            <person name="Tsang A."/>
            <person name="Grigoriev I.V."/>
        </authorList>
    </citation>
    <scope>NUCLEOTIDE SEQUENCE [LARGE SCALE GENOMIC DNA]</scope>
    <source>
        <strain evidence="9 10">CBS 494.80</strain>
    </source>
</reference>
<gene>
    <name evidence="9" type="ORF">VTL71DRAFT_6248</name>
</gene>
<dbReference type="InterPro" id="IPR052282">
    <property type="entry name" value="Starch-active_LPMO"/>
</dbReference>
<sequence length="199" mass="20981">MYTSSSILALAALASTVFSHGLITSPPCRNPGPAMDAACGKSVSALITKDNTSHIEDMPEAAALIPTFDATKCNLFLCKGQQFADNTANVQNFTAGQVVNMRASLPIPHEGPMNVSIVNTATNTIIGKPLISFKSYADESLATLPANNTNFDVTVPTTLKGDCTRPGDCVMQWFWLGTAAAQTYESCVDFVMVPAAKAA</sequence>
<evidence type="ECO:0000256" key="6">
    <source>
        <dbReference type="ARBA" id="ARBA00034311"/>
    </source>
</evidence>
<feature type="signal peptide" evidence="7">
    <location>
        <begin position="1"/>
        <end position="19"/>
    </location>
</feature>
<evidence type="ECO:0000259" key="8">
    <source>
        <dbReference type="Pfam" id="PF03067"/>
    </source>
</evidence>
<keyword evidence="4" id="KW-1015">Disulfide bond</keyword>
<keyword evidence="5" id="KW-0325">Glycoprotein</keyword>
<keyword evidence="2" id="KW-0479">Metal-binding</keyword>
<dbReference type="EMBL" id="JAZHXI010000016">
    <property type="protein sequence ID" value="KAL2063176.1"/>
    <property type="molecule type" value="Genomic_DNA"/>
</dbReference>
<feature type="domain" description="Chitin-binding type-4" evidence="8">
    <location>
        <begin position="20"/>
        <end position="190"/>
    </location>
</feature>
<keyword evidence="10" id="KW-1185">Reference proteome</keyword>
<proteinExistence type="inferred from homology"/>
<dbReference type="Pfam" id="PF03067">
    <property type="entry name" value="LPMO_10"/>
    <property type="match status" value="1"/>
</dbReference>
<accession>A0ABR4BZT7</accession>
<evidence type="ECO:0000256" key="5">
    <source>
        <dbReference type="ARBA" id="ARBA00023180"/>
    </source>
</evidence>
<comment type="cofactor">
    <cofactor evidence="1">
        <name>Cu(2+)</name>
        <dbReference type="ChEBI" id="CHEBI:29036"/>
    </cofactor>
</comment>
<dbReference type="Proteomes" id="UP001595075">
    <property type="component" value="Unassembled WGS sequence"/>
</dbReference>
<organism evidence="9 10">
    <name type="scientific">Oculimacula yallundae</name>
    <dbReference type="NCBI Taxonomy" id="86028"/>
    <lineage>
        <taxon>Eukaryota</taxon>
        <taxon>Fungi</taxon>
        <taxon>Dikarya</taxon>
        <taxon>Ascomycota</taxon>
        <taxon>Pezizomycotina</taxon>
        <taxon>Leotiomycetes</taxon>
        <taxon>Helotiales</taxon>
        <taxon>Ploettnerulaceae</taxon>
        <taxon>Oculimacula</taxon>
    </lineage>
</organism>
<evidence type="ECO:0000313" key="9">
    <source>
        <dbReference type="EMBL" id="KAL2063176.1"/>
    </source>
</evidence>
<evidence type="ECO:0000256" key="4">
    <source>
        <dbReference type="ARBA" id="ARBA00023157"/>
    </source>
</evidence>
<evidence type="ECO:0000256" key="1">
    <source>
        <dbReference type="ARBA" id="ARBA00001973"/>
    </source>
</evidence>
<protein>
    <recommendedName>
        <fullName evidence="8">Chitin-binding type-4 domain-containing protein</fullName>
    </recommendedName>
</protein>
<evidence type="ECO:0000313" key="10">
    <source>
        <dbReference type="Proteomes" id="UP001595075"/>
    </source>
</evidence>
<keyword evidence="3" id="KW-0186">Copper</keyword>
<evidence type="ECO:0000256" key="2">
    <source>
        <dbReference type="ARBA" id="ARBA00022723"/>
    </source>
</evidence>
<evidence type="ECO:0000256" key="7">
    <source>
        <dbReference type="SAM" id="SignalP"/>
    </source>
</evidence>
<comment type="similarity">
    <text evidence="6">Belongs to the polysaccharide monooxygenase AA13 family.</text>
</comment>